<name>A0A0E9XST8_ANGAN</name>
<accession>A0A0E9XST8</accession>
<dbReference type="EMBL" id="GBXM01003657">
    <property type="protein sequence ID" value="JAI04921.1"/>
    <property type="molecule type" value="Transcribed_RNA"/>
</dbReference>
<dbReference type="AlphaFoldDB" id="A0A0E9XST8"/>
<reference evidence="1" key="2">
    <citation type="journal article" date="2015" name="Fish Shellfish Immunol.">
        <title>Early steps in the European eel (Anguilla anguilla)-Vibrio vulnificus interaction in the gills: Role of the RtxA13 toxin.</title>
        <authorList>
            <person name="Callol A."/>
            <person name="Pajuelo D."/>
            <person name="Ebbesson L."/>
            <person name="Teles M."/>
            <person name="MacKenzie S."/>
            <person name="Amaro C."/>
        </authorList>
    </citation>
    <scope>NUCLEOTIDE SEQUENCE</scope>
</reference>
<sequence length="26" mass="3357">MSKFNHFAEILHRQFCHQHHWDTHRL</sequence>
<organism evidence="1">
    <name type="scientific">Anguilla anguilla</name>
    <name type="common">European freshwater eel</name>
    <name type="synonym">Muraena anguilla</name>
    <dbReference type="NCBI Taxonomy" id="7936"/>
    <lineage>
        <taxon>Eukaryota</taxon>
        <taxon>Metazoa</taxon>
        <taxon>Chordata</taxon>
        <taxon>Craniata</taxon>
        <taxon>Vertebrata</taxon>
        <taxon>Euteleostomi</taxon>
        <taxon>Actinopterygii</taxon>
        <taxon>Neopterygii</taxon>
        <taxon>Teleostei</taxon>
        <taxon>Anguilliformes</taxon>
        <taxon>Anguillidae</taxon>
        <taxon>Anguilla</taxon>
    </lineage>
</organism>
<proteinExistence type="predicted"/>
<reference evidence="1" key="1">
    <citation type="submission" date="2014-11" db="EMBL/GenBank/DDBJ databases">
        <authorList>
            <person name="Amaro Gonzalez C."/>
        </authorList>
    </citation>
    <scope>NUCLEOTIDE SEQUENCE</scope>
</reference>
<protein>
    <submittedName>
        <fullName evidence="1">Uncharacterized protein</fullName>
    </submittedName>
</protein>
<evidence type="ECO:0000313" key="1">
    <source>
        <dbReference type="EMBL" id="JAI04921.1"/>
    </source>
</evidence>